<dbReference type="EMBL" id="CP017248">
    <property type="protein sequence ID" value="AOR31272.1"/>
    <property type="molecule type" value="Genomic_DNA"/>
</dbReference>
<dbReference type="KEGG" id="spun:BFF78_09685"/>
<evidence type="ECO:0000313" key="3">
    <source>
        <dbReference type="Proteomes" id="UP000094960"/>
    </source>
</evidence>
<dbReference type="RefSeq" id="WP_069777917.1">
    <property type="nucleotide sequence ID" value="NZ_CP017248.1"/>
</dbReference>
<keyword evidence="1" id="KW-0732">Signal</keyword>
<proteinExistence type="predicted"/>
<feature type="signal peptide" evidence="1">
    <location>
        <begin position="1"/>
        <end position="26"/>
    </location>
</feature>
<dbReference type="Proteomes" id="UP000094960">
    <property type="component" value="Chromosome"/>
</dbReference>
<gene>
    <name evidence="2" type="ORF">BFF78_09685</name>
</gene>
<evidence type="ECO:0000313" key="2">
    <source>
        <dbReference type="EMBL" id="AOR31272.1"/>
    </source>
</evidence>
<keyword evidence="3" id="KW-1185">Reference proteome</keyword>
<organism evidence="2 3">
    <name type="scientific">Streptomyces fodineus</name>
    <dbReference type="NCBI Taxonomy" id="1904616"/>
    <lineage>
        <taxon>Bacteria</taxon>
        <taxon>Bacillati</taxon>
        <taxon>Actinomycetota</taxon>
        <taxon>Actinomycetes</taxon>
        <taxon>Kitasatosporales</taxon>
        <taxon>Streptomycetaceae</taxon>
        <taxon>Streptomyces</taxon>
    </lineage>
</organism>
<reference evidence="3" key="1">
    <citation type="submission" date="2016-09" db="EMBL/GenBank/DDBJ databases">
        <title>Streptomyces puniciscabiei strain:TW1S1 Genome sequencing and assembly.</title>
        <authorList>
            <person name="Kim M.-K."/>
            <person name="Kim S.B."/>
        </authorList>
    </citation>
    <scope>NUCLEOTIDE SEQUENCE [LARGE SCALE GENOMIC DNA]</scope>
    <source>
        <strain evidence="3">TW1S1</strain>
    </source>
</reference>
<protein>
    <submittedName>
        <fullName evidence="2">Uncharacterized protein</fullName>
    </submittedName>
</protein>
<evidence type="ECO:0000256" key="1">
    <source>
        <dbReference type="SAM" id="SignalP"/>
    </source>
</evidence>
<accession>A0A1D7Y6R1</accession>
<dbReference type="AlphaFoldDB" id="A0A1D7Y6R1"/>
<feature type="chain" id="PRO_5009102632" evidence="1">
    <location>
        <begin position="27"/>
        <end position="226"/>
    </location>
</feature>
<sequence length="226" mass="23709">MRTRFTLGAVLAAAAVLTTAAPAALAAGDGARPAARSCGALRLTGALPVPPAGMAVQQDVTIGADCGARLGAVRLVPVDRAPEATVARRARAADGTHHVSSWNEMYDCCNIRMTGLYTTADWTTGGGRVVGAATDATEQHNREPWNAGWSPASSAHGADCTADCAVSHTEAHADFTYRGIFDVTGNWYANSHHSYVDLGADGTASCRFDVELRHTFVGWNWRHGCA</sequence>
<name>A0A1D7Y6R1_9ACTN</name>